<evidence type="ECO:0008006" key="5">
    <source>
        <dbReference type="Google" id="ProtNLM"/>
    </source>
</evidence>
<feature type="transmembrane region" description="Helical" evidence="2">
    <location>
        <begin position="83"/>
        <end position="100"/>
    </location>
</feature>
<organism evidence="3 4">
    <name type="scientific">Trichomonascus ciferrii</name>
    <dbReference type="NCBI Taxonomy" id="44093"/>
    <lineage>
        <taxon>Eukaryota</taxon>
        <taxon>Fungi</taxon>
        <taxon>Dikarya</taxon>
        <taxon>Ascomycota</taxon>
        <taxon>Saccharomycotina</taxon>
        <taxon>Dipodascomycetes</taxon>
        <taxon>Dipodascales</taxon>
        <taxon>Trichomonascaceae</taxon>
        <taxon>Trichomonascus</taxon>
        <taxon>Trichomonascus ciferrii complex</taxon>
    </lineage>
</organism>
<reference evidence="3" key="1">
    <citation type="journal article" date="2019" name="G3 (Bethesda)">
        <title>Genome Assemblies of Two Rare Opportunistic Yeast Pathogens: Diutina rugosa (syn. Candida rugosa) and Trichomonascus ciferrii (syn. Candida ciferrii).</title>
        <authorList>
            <person name="Mixao V."/>
            <person name="Saus E."/>
            <person name="Hansen A.P."/>
            <person name="Lass-Florl C."/>
            <person name="Gabaldon T."/>
        </authorList>
    </citation>
    <scope>NUCLEOTIDE SEQUENCE</scope>
    <source>
        <strain evidence="3">CBS 4856</strain>
    </source>
</reference>
<keyword evidence="2" id="KW-0812">Transmembrane</keyword>
<dbReference type="SUPFAM" id="SSF103481">
    <property type="entry name" value="Multidrug resistance efflux transporter EmrE"/>
    <property type="match status" value="2"/>
</dbReference>
<evidence type="ECO:0000256" key="2">
    <source>
        <dbReference type="SAM" id="Phobius"/>
    </source>
</evidence>
<feature type="transmembrane region" description="Helical" evidence="2">
    <location>
        <begin position="213"/>
        <end position="230"/>
    </location>
</feature>
<dbReference type="VEuPathDB" id="FungiDB:TRICI_005810"/>
<evidence type="ECO:0000313" key="4">
    <source>
        <dbReference type="Proteomes" id="UP000761534"/>
    </source>
</evidence>
<dbReference type="OrthoDB" id="10062838at2759"/>
<feature type="transmembrane region" description="Helical" evidence="2">
    <location>
        <begin position="401"/>
        <end position="420"/>
    </location>
</feature>
<dbReference type="InterPro" id="IPR037185">
    <property type="entry name" value="EmrE-like"/>
</dbReference>
<dbReference type="InterPro" id="IPR026505">
    <property type="entry name" value="Solute_c_fam_35_mem_F3/F4"/>
</dbReference>
<dbReference type="AlphaFoldDB" id="A0A642UR85"/>
<dbReference type="PANTHER" id="PTHR19346">
    <property type="entry name" value="SUGAR PHOSPHATE TRANSPORTER DOMAIN-CONTAINING PROTEIN"/>
    <property type="match status" value="1"/>
</dbReference>
<feature type="transmembrane region" description="Helical" evidence="2">
    <location>
        <begin position="180"/>
        <end position="201"/>
    </location>
</feature>
<feature type="transmembrane region" description="Helical" evidence="2">
    <location>
        <begin position="348"/>
        <end position="367"/>
    </location>
</feature>
<evidence type="ECO:0000256" key="1">
    <source>
        <dbReference type="SAM" id="MobiDB-lite"/>
    </source>
</evidence>
<sequence length="452" mass="50066">MMPEMAETAGAGYAPVDTRENDESKDSFAIEDEESQTFIPGSARGSGSYIPYEAPPSYTRTTSQHRLKPSSDEEKQNAKKKKYIYAGVALVICLSAFVLQTETAGYLATTLNYKKPIFTLYLTHSSWIFIWPLQILFLRFRKLKYPFSTFLRRHLESNYQTASIVVSTQSSNPAQSPVRYIIKVSLLLFLALNFAGSSWYIAVNLTTPNDLTAIYNCSAFFAYAFSVPMLKEPFRWDKAFAVLLSIAGVVIVAYAGSSNKQDHETYPWRVTGNMVIGLGAVLYGLYEVMYKRLASPPVSVPPKKQIAFANIVGSTIGACTLSMLWIALPILHLLGWETFQLPTPYQGLILFLSLLGNVLFSAGFLILVSLTNPVLSSVAALLTTFLVPLVDFLLFGSEISGTDLIGGLLIIAAFVLLAYASWREIQEENIEADDDDDDEDQPQAEELHPATQ</sequence>
<keyword evidence="2" id="KW-0472">Membrane</keyword>
<evidence type="ECO:0000313" key="3">
    <source>
        <dbReference type="EMBL" id="KAA8902886.1"/>
    </source>
</evidence>
<feature type="transmembrane region" description="Helical" evidence="2">
    <location>
        <begin position="307"/>
        <end position="328"/>
    </location>
</feature>
<gene>
    <name evidence="3" type="ORF">TRICI_005810</name>
</gene>
<feature type="transmembrane region" description="Helical" evidence="2">
    <location>
        <begin position="239"/>
        <end position="256"/>
    </location>
</feature>
<keyword evidence="2" id="KW-1133">Transmembrane helix</keyword>
<accession>A0A642UR85</accession>
<dbReference type="EMBL" id="SWFS01000456">
    <property type="protein sequence ID" value="KAA8902886.1"/>
    <property type="molecule type" value="Genomic_DNA"/>
</dbReference>
<comment type="caution">
    <text evidence="3">The sequence shown here is derived from an EMBL/GenBank/DDBJ whole genome shotgun (WGS) entry which is preliminary data.</text>
</comment>
<feature type="compositionally biased region" description="Acidic residues" evidence="1">
    <location>
        <begin position="429"/>
        <end position="443"/>
    </location>
</feature>
<feature type="region of interest" description="Disordered" evidence="1">
    <location>
        <begin position="429"/>
        <end position="452"/>
    </location>
</feature>
<protein>
    <recommendedName>
        <fullName evidence="5">EamA domain-containing protein</fullName>
    </recommendedName>
</protein>
<feature type="compositionally biased region" description="Basic and acidic residues" evidence="1">
    <location>
        <begin position="17"/>
        <end position="28"/>
    </location>
</feature>
<keyword evidence="4" id="KW-1185">Reference proteome</keyword>
<feature type="region of interest" description="Disordered" evidence="1">
    <location>
        <begin position="1"/>
        <end position="48"/>
    </location>
</feature>
<name>A0A642UR85_9ASCO</name>
<proteinExistence type="predicted"/>
<feature type="transmembrane region" description="Helical" evidence="2">
    <location>
        <begin position="268"/>
        <end position="286"/>
    </location>
</feature>
<dbReference type="PANTHER" id="PTHR19346:SF4">
    <property type="entry name" value="SUGAR PHOSPHATE TRANSPORTER DOMAIN-CONTAINING PROTEIN"/>
    <property type="match status" value="1"/>
</dbReference>
<feature type="transmembrane region" description="Helical" evidence="2">
    <location>
        <begin position="120"/>
        <end position="138"/>
    </location>
</feature>
<dbReference type="Proteomes" id="UP000761534">
    <property type="component" value="Unassembled WGS sequence"/>
</dbReference>
<feature type="transmembrane region" description="Helical" evidence="2">
    <location>
        <begin position="374"/>
        <end position="395"/>
    </location>
</feature>